<proteinExistence type="predicted"/>
<organism evidence="2 3">
    <name type="scientific">Litoreibacter roseus</name>
    <dbReference type="NCBI Taxonomy" id="2601869"/>
    <lineage>
        <taxon>Bacteria</taxon>
        <taxon>Pseudomonadati</taxon>
        <taxon>Pseudomonadota</taxon>
        <taxon>Alphaproteobacteria</taxon>
        <taxon>Rhodobacterales</taxon>
        <taxon>Roseobacteraceae</taxon>
        <taxon>Litoreibacter</taxon>
    </lineage>
</organism>
<comment type="caution">
    <text evidence="2">The sequence shown here is derived from an EMBL/GenBank/DDBJ whole genome shotgun (WGS) entry which is preliminary data.</text>
</comment>
<keyword evidence="1" id="KW-0812">Transmembrane</keyword>
<protein>
    <submittedName>
        <fullName evidence="2">Uncharacterized protein</fullName>
    </submittedName>
</protein>
<dbReference type="RefSeq" id="WP_207710112.1">
    <property type="nucleotide sequence ID" value="NZ_BLJE01000001.1"/>
</dbReference>
<evidence type="ECO:0000313" key="3">
    <source>
        <dbReference type="Proteomes" id="UP000436822"/>
    </source>
</evidence>
<reference evidence="2 3" key="1">
    <citation type="submission" date="2019-12" db="EMBL/GenBank/DDBJ databases">
        <title>Litoreibacter badius sp. nov., a novel bacteriochlorophyll a-containing bacterium in the genus Litoreibacter.</title>
        <authorList>
            <person name="Kanamuro M."/>
            <person name="Takabe Y."/>
            <person name="Mori K."/>
            <person name="Takaichi S."/>
            <person name="Hanada S."/>
        </authorList>
    </citation>
    <scope>NUCLEOTIDE SEQUENCE [LARGE SCALE GENOMIC DNA]</scope>
    <source>
        <strain evidence="2 3">K6</strain>
    </source>
</reference>
<evidence type="ECO:0000313" key="2">
    <source>
        <dbReference type="EMBL" id="GFE63973.1"/>
    </source>
</evidence>
<keyword evidence="1" id="KW-1133">Transmembrane helix</keyword>
<name>A0A6N6JCC2_9RHOB</name>
<dbReference type="AlphaFoldDB" id="A0A6N6JCC2"/>
<evidence type="ECO:0000256" key="1">
    <source>
        <dbReference type="SAM" id="Phobius"/>
    </source>
</evidence>
<dbReference type="InterPro" id="IPR046595">
    <property type="entry name" value="DUF6653"/>
</dbReference>
<feature type="transmembrane region" description="Helical" evidence="1">
    <location>
        <begin position="119"/>
        <end position="139"/>
    </location>
</feature>
<feature type="transmembrane region" description="Helical" evidence="1">
    <location>
        <begin position="47"/>
        <end position="64"/>
    </location>
</feature>
<sequence length="180" mass="20219">MNIFNAAERLMAMDDVTWRRHANPWSVWTRFTCLPLIVLALWSRAVFGWWSLVLLALSLIWTWANPRAFPPPSDYGSWGSRAVLGERIFLAKDRYTIAPHHLKAANWLTIASAVGMLPLLYGIIYLDALATLFGLFATVGPKVWFCDRMVWIHADLTATEPGTPLSDPTLPPAKGTTHDT</sequence>
<dbReference type="Proteomes" id="UP000436822">
    <property type="component" value="Unassembled WGS sequence"/>
</dbReference>
<dbReference type="EMBL" id="BLJE01000001">
    <property type="protein sequence ID" value="GFE63973.1"/>
    <property type="molecule type" value="Genomic_DNA"/>
</dbReference>
<accession>A0A6N6JCC2</accession>
<keyword evidence="1" id="KW-0472">Membrane</keyword>
<dbReference type="Pfam" id="PF20358">
    <property type="entry name" value="DUF6653"/>
    <property type="match status" value="1"/>
</dbReference>
<keyword evidence="3" id="KW-1185">Reference proteome</keyword>
<gene>
    <name evidence="2" type="ORF">KIN_10470</name>
</gene>